<organism evidence="2 3">
    <name type="scientific">Aspergillus bertholletiae</name>
    <dbReference type="NCBI Taxonomy" id="1226010"/>
    <lineage>
        <taxon>Eukaryota</taxon>
        <taxon>Fungi</taxon>
        <taxon>Dikarya</taxon>
        <taxon>Ascomycota</taxon>
        <taxon>Pezizomycotina</taxon>
        <taxon>Eurotiomycetes</taxon>
        <taxon>Eurotiomycetidae</taxon>
        <taxon>Eurotiales</taxon>
        <taxon>Aspergillaceae</taxon>
        <taxon>Aspergillus</taxon>
        <taxon>Aspergillus subgen. Circumdati</taxon>
    </lineage>
</organism>
<accession>A0A5N7AT27</accession>
<dbReference type="Proteomes" id="UP000326198">
    <property type="component" value="Unassembled WGS sequence"/>
</dbReference>
<evidence type="ECO:0000313" key="3">
    <source>
        <dbReference type="Proteomes" id="UP000326198"/>
    </source>
</evidence>
<gene>
    <name evidence="2" type="ORF">BDV26DRAFT_273217</name>
</gene>
<name>A0A5N7AT27_9EURO</name>
<proteinExistence type="predicted"/>
<protein>
    <submittedName>
        <fullName evidence="2">Uncharacterized protein</fullName>
    </submittedName>
</protein>
<keyword evidence="1" id="KW-0472">Membrane</keyword>
<keyword evidence="3" id="KW-1185">Reference proteome</keyword>
<evidence type="ECO:0000313" key="2">
    <source>
        <dbReference type="EMBL" id="KAE8372873.1"/>
    </source>
</evidence>
<dbReference type="EMBL" id="ML736337">
    <property type="protein sequence ID" value="KAE8372873.1"/>
    <property type="molecule type" value="Genomic_DNA"/>
</dbReference>
<keyword evidence="1" id="KW-1133">Transmembrane helix</keyword>
<dbReference type="OrthoDB" id="10456495at2759"/>
<feature type="transmembrane region" description="Helical" evidence="1">
    <location>
        <begin position="53"/>
        <end position="81"/>
    </location>
</feature>
<reference evidence="2 3" key="1">
    <citation type="submission" date="2019-04" db="EMBL/GenBank/DDBJ databases">
        <title>Friends and foes A comparative genomics studyof 23 Aspergillus species from section Flavi.</title>
        <authorList>
            <consortium name="DOE Joint Genome Institute"/>
            <person name="Kjaerbolling I."/>
            <person name="Vesth T."/>
            <person name="Frisvad J.C."/>
            <person name="Nybo J.L."/>
            <person name="Theobald S."/>
            <person name="Kildgaard S."/>
            <person name="Isbrandt T."/>
            <person name="Kuo A."/>
            <person name="Sato A."/>
            <person name="Lyhne E.K."/>
            <person name="Kogle M.E."/>
            <person name="Wiebenga A."/>
            <person name="Kun R.S."/>
            <person name="Lubbers R.J."/>
            <person name="Makela M.R."/>
            <person name="Barry K."/>
            <person name="Chovatia M."/>
            <person name="Clum A."/>
            <person name="Daum C."/>
            <person name="Haridas S."/>
            <person name="He G."/>
            <person name="LaButti K."/>
            <person name="Lipzen A."/>
            <person name="Mondo S."/>
            <person name="Riley R."/>
            <person name="Salamov A."/>
            <person name="Simmons B.A."/>
            <person name="Magnuson J.K."/>
            <person name="Henrissat B."/>
            <person name="Mortensen U.H."/>
            <person name="Larsen T.O."/>
            <person name="Devries R.P."/>
            <person name="Grigoriev I.V."/>
            <person name="Machida M."/>
            <person name="Baker S.E."/>
            <person name="Andersen M.R."/>
        </authorList>
    </citation>
    <scope>NUCLEOTIDE SEQUENCE [LARGE SCALE GENOMIC DNA]</scope>
    <source>
        <strain evidence="2 3">IBT 29228</strain>
    </source>
</reference>
<evidence type="ECO:0000256" key="1">
    <source>
        <dbReference type="SAM" id="Phobius"/>
    </source>
</evidence>
<dbReference type="AlphaFoldDB" id="A0A5N7AT27"/>
<sequence length="116" mass="13058">MAEAGTPFQLFRLWVAGNSSTLVRGAVMTSTIRYRFGFVLWSRSFGWSLSCSFLLLLLFFSVLFPSFFFSFFFPFLLLVFFSCPQLKSRVKNDSISKDHSAQGIPACIGQGNPMEG</sequence>
<keyword evidence="1" id="KW-0812">Transmembrane</keyword>